<evidence type="ECO:0000313" key="1">
    <source>
        <dbReference type="EMBL" id="CAK8675497.1"/>
    </source>
</evidence>
<organism evidence="1 2">
    <name type="scientific">Clavelina lepadiformis</name>
    <name type="common">Light-bulb sea squirt</name>
    <name type="synonym">Ascidia lepadiformis</name>
    <dbReference type="NCBI Taxonomy" id="159417"/>
    <lineage>
        <taxon>Eukaryota</taxon>
        <taxon>Metazoa</taxon>
        <taxon>Chordata</taxon>
        <taxon>Tunicata</taxon>
        <taxon>Ascidiacea</taxon>
        <taxon>Aplousobranchia</taxon>
        <taxon>Clavelinidae</taxon>
        <taxon>Clavelina</taxon>
    </lineage>
</organism>
<gene>
    <name evidence="1" type="ORF">CVLEPA_LOCUS5074</name>
</gene>
<dbReference type="Proteomes" id="UP001642483">
    <property type="component" value="Unassembled WGS sequence"/>
</dbReference>
<name>A0ABP0FAZ4_CLALP</name>
<comment type="caution">
    <text evidence="1">The sequence shown here is derived from an EMBL/GenBank/DDBJ whole genome shotgun (WGS) entry which is preliminary data.</text>
</comment>
<dbReference type="EMBL" id="CAWYQH010000024">
    <property type="protein sequence ID" value="CAK8675497.1"/>
    <property type="molecule type" value="Genomic_DNA"/>
</dbReference>
<protein>
    <submittedName>
        <fullName evidence="1">Uncharacterized protein</fullName>
    </submittedName>
</protein>
<reference evidence="1 2" key="1">
    <citation type="submission" date="2024-02" db="EMBL/GenBank/DDBJ databases">
        <authorList>
            <person name="Daric V."/>
            <person name="Darras S."/>
        </authorList>
    </citation>
    <scope>NUCLEOTIDE SEQUENCE [LARGE SCALE GENOMIC DNA]</scope>
</reference>
<evidence type="ECO:0000313" key="2">
    <source>
        <dbReference type="Proteomes" id="UP001642483"/>
    </source>
</evidence>
<keyword evidence="2" id="KW-1185">Reference proteome</keyword>
<proteinExistence type="predicted"/>
<accession>A0ABP0FAZ4</accession>
<sequence>MQRSAMHGPRNDCFAEHSLRNADLEHFECTTRVREKSGKKNGKYLVRKKESESSRNCRASCRHSTILNTFGYVDDSLFLLSINKELSTAMPDSRKIANIGAQYSEQKSLDECK</sequence>